<dbReference type="GeneID" id="37010763"/>
<dbReference type="PANTHER" id="PTHR12817">
    <property type="entry name" value="TRAFFICKING PROTEIN PARTICLE COMPLEX SUBUNIT 6B"/>
    <property type="match status" value="1"/>
</dbReference>
<dbReference type="GO" id="GO:0005802">
    <property type="term" value="C:trans-Golgi network"/>
    <property type="evidence" value="ECO:0007669"/>
    <property type="project" value="TreeGrafter"/>
</dbReference>
<dbReference type="STRING" id="1684307.A0A316UF04"/>
<dbReference type="InterPro" id="IPR037992">
    <property type="entry name" value="TRAPPC6/Trs33"/>
</dbReference>
<proteinExistence type="inferred from homology"/>
<evidence type="ECO:0000256" key="1">
    <source>
        <dbReference type="ARBA" id="ARBA00006218"/>
    </source>
</evidence>
<dbReference type="Gene3D" id="3.30.1380.20">
    <property type="entry name" value="Trafficking protein particle complex subunit 3"/>
    <property type="match status" value="1"/>
</dbReference>
<dbReference type="Proteomes" id="UP000245942">
    <property type="component" value="Unassembled WGS sequence"/>
</dbReference>
<dbReference type="GO" id="GO:0005801">
    <property type="term" value="C:cis-Golgi network"/>
    <property type="evidence" value="ECO:0007669"/>
    <property type="project" value="TreeGrafter"/>
</dbReference>
<dbReference type="InterPro" id="IPR024096">
    <property type="entry name" value="NO_sig/Golgi_transp_ligand-bd"/>
</dbReference>
<dbReference type="OrthoDB" id="941624at2759"/>
<dbReference type="GO" id="GO:0030008">
    <property type="term" value="C:TRAPP complex"/>
    <property type="evidence" value="ECO:0007669"/>
    <property type="project" value="TreeGrafter"/>
</dbReference>
<comment type="similarity">
    <text evidence="1">Belongs to the TRAPP small subunits family. BET3 subfamily.</text>
</comment>
<dbReference type="SUPFAM" id="SSF111126">
    <property type="entry name" value="Ligand-binding domain in the NO signalling and Golgi transport"/>
    <property type="match status" value="1"/>
</dbReference>
<accession>A0A316UF04</accession>
<dbReference type="CDD" id="cd14944">
    <property type="entry name" value="TRAPPC6A_Trs33"/>
    <property type="match status" value="1"/>
</dbReference>
<name>A0A316UF04_9BASI</name>
<dbReference type="PANTHER" id="PTHR12817:SF0">
    <property type="entry name" value="GEO08327P1"/>
    <property type="match status" value="1"/>
</dbReference>
<dbReference type="AlphaFoldDB" id="A0A316UF04"/>
<reference evidence="2 3" key="1">
    <citation type="journal article" date="2018" name="Mol. Biol. Evol.">
        <title>Broad Genomic Sampling Reveals a Smut Pathogenic Ancestry of the Fungal Clade Ustilaginomycotina.</title>
        <authorList>
            <person name="Kijpornyongpan T."/>
            <person name="Mondo S.J."/>
            <person name="Barry K."/>
            <person name="Sandor L."/>
            <person name="Lee J."/>
            <person name="Lipzen A."/>
            <person name="Pangilinan J."/>
            <person name="LaButti K."/>
            <person name="Hainaut M."/>
            <person name="Henrissat B."/>
            <person name="Grigoriev I.V."/>
            <person name="Spatafora J.W."/>
            <person name="Aime M.C."/>
        </authorList>
    </citation>
    <scope>NUCLEOTIDE SEQUENCE [LARGE SCALE GENOMIC DNA]</scope>
    <source>
        <strain evidence="2 3">MCA 4718</strain>
    </source>
</reference>
<evidence type="ECO:0000313" key="2">
    <source>
        <dbReference type="EMBL" id="PWN22991.1"/>
    </source>
</evidence>
<organism evidence="2 3">
    <name type="scientific">Pseudomicrostroma glucosiphilum</name>
    <dbReference type="NCBI Taxonomy" id="1684307"/>
    <lineage>
        <taxon>Eukaryota</taxon>
        <taxon>Fungi</taxon>
        <taxon>Dikarya</taxon>
        <taxon>Basidiomycota</taxon>
        <taxon>Ustilaginomycotina</taxon>
        <taxon>Exobasidiomycetes</taxon>
        <taxon>Microstromatales</taxon>
        <taxon>Microstromatales incertae sedis</taxon>
        <taxon>Pseudomicrostroma</taxon>
    </lineage>
</organism>
<sequence length="268" mass="28571">MSSSQVSATSNGASTPVIQHALPSFSAPRDPSTSNLVTPYCLALSLPHPPNADPFIDALPYQLLLAEMPSALRHSSRRAIKRRRRLMEEVEEAGLVVEGSNGAARREDKEEERELEARLEQVGALVGANLAERLSRDRPPLATTLDVLKFVCKDFWTAIWEKQVDGLRTNHRGVYVLTDQAFKPLARIATSEGSAMTARVAKLHLPHSVGLLRGALGRLGVNATVVAESAIAQGAKGASETASTAGGQAAITFHVRTATAAAPPLTTT</sequence>
<keyword evidence="3" id="KW-1185">Reference proteome</keyword>
<dbReference type="GO" id="GO:0006888">
    <property type="term" value="P:endoplasmic reticulum to Golgi vesicle-mediated transport"/>
    <property type="evidence" value="ECO:0007669"/>
    <property type="project" value="TreeGrafter"/>
</dbReference>
<gene>
    <name evidence="2" type="ORF">BCV69DRAFT_104185</name>
</gene>
<dbReference type="EMBL" id="KZ819322">
    <property type="protein sequence ID" value="PWN22991.1"/>
    <property type="molecule type" value="Genomic_DNA"/>
</dbReference>
<dbReference type="RefSeq" id="XP_025350151.1">
    <property type="nucleotide sequence ID" value="XM_025489029.1"/>
</dbReference>
<evidence type="ECO:0008006" key="4">
    <source>
        <dbReference type="Google" id="ProtNLM"/>
    </source>
</evidence>
<evidence type="ECO:0000313" key="3">
    <source>
        <dbReference type="Proteomes" id="UP000245942"/>
    </source>
</evidence>
<dbReference type="InterPro" id="IPR007194">
    <property type="entry name" value="TRAPP_component"/>
</dbReference>
<protein>
    <recommendedName>
        <fullName evidence="4">Transport protein particle component</fullName>
    </recommendedName>
</protein>
<dbReference type="Pfam" id="PF04051">
    <property type="entry name" value="TRAPP"/>
    <property type="match status" value="1"/>
</dbReference>